<dbReference type="Proteomes" id="UP001140234">
    <property type="component" value="Unassembled WGS sequence"/>
</dbReference>
<accession>A0ACC1JLQ2</accession>
<name>A0ACC1JLQ2_9FUNG</name>
<organism evidence="1 2">
    <name type="scientific">Coemansia nantahalensis</name>
    <dbReference type="NCBI Taxonomy" id="2789366"/>
    <lineage>
        <taxon>Eukaryota</taxon>
        <taxon>Fungi</taxon>
        <taxon>Fungi incertae sedis</taxon>
        <taxon>Zoopagomycota</taxon>
        <taxon>Kickxellomycotina</taxon>
        <taxon>Kickxellomycetes</taxon>
        <taxon>Kickxellales</taxon>
        <taxon>Kickxellaceae</taxon>
        <taxon>Coemansia</taxon>
    </lineage>
</organism>
<evidence type="ECO:0000313" key="2">
    <source>
        <dbReference type="Proteomes" id="UP001140234"/>
    </source>
</evidence>
<protein>
    <submittedName>
        <fullName evidence="1">Uncharacterized protein</fullName>
    </submittedName>
</protein>
<proteinExistence type="predicted"/>
<comment type="caution">
    <text evidence="1">The sequence shown here is derived from an EMBL/GenBank/DDBJ whole genome shotgun (WGS) entry which is preliminary data.</text>
</comment>
<keyword evidence="2" id="KW-1185">Reference proteome</keyword>
<sequence length="414" mass="42790">MSAPAPWSAAHHAGSVGDASDSDDSADSDAASLHAARRSDRSDRLRAVFGAAPWPAAAHLDMAFMPLVCYQGLADHLRRALPRLRTLRVGGFVPATALAEILLPARLPLEALEISASVWANADGPRRGSASSWRSSASTAIAADPAGDGPIGVAADGLVGGLVGGLADGLADGPAKPALVCQPALSPQLQPLAALAVTADALRSPTVFAFAMAQRPTLRTLCLLECDYKIIDMLRTGRLEERHMHAVEWAAAPPMVLPSQAPPAAAAAHARDAEPARWPALSRLHIERFHMAPHAAAALCIAADAMPALADLAIDRMEPSDARHPAPAPADAAQAPRLGGRHRRLARIAAPMFAVRTLPDHAPALRCLRITGAGGALPQAMLPSDADVQALLAAGLPLQFVSINGVAAAVPPRA</sequence>
<reference evidence="1" key="1">
    <citation type="submission" date="2022-07" db="EMBL/GenBank/DDBJ databases">
        <title>Phylogenomic reconstructions and comparative analyses of Kickxellomycotina fungi.</title>
        <authorList>
            <person name="Reynolds N.K."/>
            <person name="Stajich J.E."/>
            <person name="Barry K."/>
            <person name="Grigoriev I.V."/>
            <person name="Crous P."/>
            <person name="Smith M.E."/>
        </authorList>
    </citation>
    <scope>NUCLEOTIDE SEQUENCE</scope>
    <source>
        <strain evidence="1">CBS 109366</strain>
    </source>
</reference>
<gene>
    <name evidence="1" type="ORF">IWQ57_005787</name>
</gene>
<dbReference type="EMBL" id="JANBUJ010002959">
    <property type="protein sequence ID" value="KAJ2762489.1"/>
    <property type="molecule type" value="Genomic_DNA"/>
</dbReference>
<evidence type="ECO:0000313" key="1">
    <source>
        <dbReference type="EMBL" id="KAJ2762489.1"/>
    </source>
</evidence>